<dbReference type="GeneID" id="87942582"/>
<evidence type="ECO:0000313" key="4">
    <source>
        <dbReference type="Proteomes" id="UP001322277"/>
    </source>
</evidence>
<keyword evidence="4" id="KW-1185">Reference proteome</keyword>
<dbReference type="KEGG" id="cdet:87942582"/>
<feature type="region of interest" description="Disordered" evidence="2">
    <location>
        <begin position="1"/>
        <end position="27"/>
    </location>
</feature>
<protein>
    <submittedName>
        <fullName evidence="3">Fungal transcription factor</fullName>
    </submittedName>
</protein>
<accession>A0AAX4ICV4</accession>
<sequence>MWTEFGNRLGHLPPSQRSHFEDNHPFPHPVQSRHYAEIITVTEPGTITQDGPTSAVIDAPEGPFISTTATPGSLALVQQFVGDTPTPITDLFSAPELLRWSEEDSGIRTVLSCIGNVYATRGLQLATVQKSDVLLMEVEQREIYDNIQKRLQQPSPHLDKSLLHLAVFFCLLQACTGTMMSSRGSKAILRALEVLDQVAHLVVQPRGARGFSTRVDKSVLLLFRVLEGLGCLMRDSRSVFTEAQWHKTVVDFKKLKSEVTPVDAHVALLFECHCTFLAAFTDINAQSNTWLNRESEYGAVPGSRNDAEPSYANHLAVGQKIIQQASELLESLQELEDDVKDIKSSYDTSYDMFMSTSLNFKISALRLFAHPLWQNASVSKQALHESDILEYAHSNLEHIEKRMPHAGVEAFIYIDQLLVIGLEMRHSLDRLRVISLLDTIKSRGFGLAEVYIEDLQLAWKAVPSSRSSTASGLNAGPSPQ</sequence>
<evidence type="ECO:0000256" key="2">
    <source>
        <dbReference type="SAM" id="MobiDB-lite"/>
    </source>
</evidence>
<dbReference type="RefSeq" id="XP_062778289.1">
    <property type="nucleotide sequence ID" value="XM_062922238.1"/>
</dbReference>
<name>A0AAX4ICV4_9PEZI</name>
<evidence type="ECO:0000256" key="1">
    <source>
        <dbReference type="SAM" id="Coils"/>
    </source>
</evidence>
<gene>
    <name evidence="3" type="ORF">CDEST_06079</name>
</gene>
<reference evidence="4" key="1">
    <citation type="journal article" date="2023" name="bioRxiv">
        <title>Complete genome of the Medicago anthracnose fungus, Colletotrichum destructivum, reveals a mini-chromosome-like region within a core chromosome.</title>
        <authorList>
            <person name="Lapalu N."/>
            <person name="Simon A."/>
            <person name="Lu A."/>
            <person name="Plaumann P.-L."/>
            <person name="Amselem J."/>
            <person name="Pigne S."/>
            <person name="Auger A."/>
            <person name="Koch C."/>
            <person name="Dallery J.-F."/>
            <person name="O'Connell R.J."/>
        </authorList>
    </citation>
    <scope>NUCLEOTIDE SEQUENCE [LARGE SCALE GENOMIC DNA]</scope>
    <source>
        <strain evidence="4">CBS 520.97</strain>
    </source>
</reference>
<organism evidence="3 4">
    <name type="scientific">Colletotrichum destructivum</name>
    <dbReference type="NCBI Taxonomy" id="34406"/>
    <lineage>
        <taxon>Eukaryota</taxon>
        <taxon>Fungi</taxon>
        <taxon>Dikarya</taxon>
        <taxon>Ascomycota</taxon>
        <taxon>Pezizomycotina</taxon>
        <taxon>Sordariomycetes</taxon>
        <taxon>Hypocreomycetidae</taxon>
        <taxon>Glomerellales</taxon>
        <taxon>Glomerellaceae</taxon>
        <taxon>Colletotrichum</taxon>
        <taxon>Colletotrichum destructivum species complex</taxon>
    </lineage>
</organism>
<keyword evidence="1" id="KW-0175">Coiled coil</keyword>
<dbReference type="EMBL" id="CP137308">
    <property type="protein sequence ID" value="WQF81065.1"/>
    <property type="molecule type" value="Genomic_DNA"/>
</dbReference>
<proteinExistence type="predicted"/>
<feature type="coiled-coil region" evidence="1">
    <location>
        <begin position="318"/>
        <end position="345"/>
    </location>
</feature>
<dbReference type="Proteomes" id="UP001322277">
    <property type="component" value="Chromosome 4"/>
</dbReference>
<evidence type="ECO:0000313" key="3">
    <source>
        <dbReference type="EMBL" id="WQF81065.1"/>
    </source>
</evidence>
<dbReference type="AlphaFoldDB" id="A0AAX4ICV4"/>